<dbReference type="RefSeq" id="WP_380078872.1">
    <property type="nucleotide sequence ID" value="NZ_JBHSGO010000175.1"/>
</dbReference>
<protein>
    <submittedName>
        <fullName evidence="4">Thioredoxin family protein</fullName>
    </submittedName>
</protein>
<dbReference type="InterPro" id="IPR013766">
    <property type="entry name" value="Thioredoxin_domain"/>
</dbReference>
<feature type="chain" id="PRO_5046517222" evidence="2">
    <location>
        <begin position="24"/>
        <end position="213"/>
    </location>
</feature>
<dbReference type="Pfam" id="PF00085">
    <property type="entry name" value="Thioredoxin"/>
    <property type="match status" value="1"/>
</dbReference>
<dbReference type="EMBL" id="JBHSGO010000175">
    <property type="protein sequence ID" value="MFC4666117.1"/>
    <property type="molecule type" value="Genomic_DNA"/>
</dbReference>
<sequence>MKTVNFKFLAMLATTLMAAFVFAACDKDDNKKDEKKPDQQENTNGNGTQGEDNKGDKNDDNKEDNKDDSKIDIPETDGEVKEIDDEYFMKYVWDYTASPDKISYKGDKPVIVDFNAVWCGPCKMLKPVLSRIAKKHAGKSYVYSIDIDKAGPYNRSKAFLACAKKFGNTDGSIPFIILISPKGEKVKAIIGYGKNTEFIIDNFMVHPRFCVMT</sequence>
<dbReference type="PROSITE" id="PS51257">
    <property type="entry name" value="PROKAR_LIPOPROTEIN"/>
    <property type="match status" value="1"/>
</dbReference>
<feature type="compositionally biased region" description="Basic and acidic residues" evidence="1">
    <location>
        <begin position="51"/>
        <end position="76"/>
    </location>
</feature>
<dbReference type="PANTHER" id="PTHR45663:SF11">
    <property type="entry name" value="GEO12009P1"/>
    <property type="match status" value="1"/>
</dbReference>
<proteinExistence type="predicted"/>
<feature type="region of interest" description="Disordered" evidence="1">
    <location>
        <begin position="29"/>
        <end position="76"/>
    </location>
</feature>
<evidence type="ECO:0000313" key="4">
    <source>
        <dbReference type="EMBL" id="MFC4666117.1"/>
    </source>
</evidence>
<accession>A0ABV9K7G5</accession>
<dbReference type="SUPFAM" id="SSF52833">
    <property type="entry name" value="Thioredoxin-like"/>
    <property type="match status" value="1"/>
</dbReference>
<feature type="domain" description="Thioredoxin" evidence="3">
    <location>
        <begin position="69"/>
        <end position="209"/>
    </location>
</feature>
<organism evidence="4 5">
    <name type="scientific">Falsiporphyromonas endometrii</name>
    <dbReference type="NCBI Taxonomy" id="1387297"/>
    <lineage>
        <taxon>Bacteria</taxon>
        <taxon>Pseudomonadati</taxon>
        <taxon>Bacteroidota</taxon>
        <taxon>Bacteroidia</taxon>
        <taxon>Bacteroidales</taxon>
        <taxon>Porphyromonadaceae</taxon>
        <taxon>Falsiporphyromonas</taxon>
    </lineage>
</organism>
<comment type="caution">
    <text evidence="4">The sequence shown here is derived from an EMBL/GenBank/DDBJ whole genome shotgun (WGS) entry which is preliminary data.</text>
</comment>
<name>A0ABV9K7G5_9PORP</name>
<dbReference type="CDD" id="cd02947">
    <property type="entry name" value="TRX_family"/>
    <property type="match status" value="1"/>
</dbReference>
<dbReference type="PROSITE" id="PS51352">
    <property type="entry name" value="THIOREDOXIN_2"/>
    <property type="match status" value="1"/>
</dbReference>
<feature type="compositionally biased region" description="Basic and acidic residues" evidence="1">
    <location>
        <begin position="29"/>
        <end position="39"/>
    </location>
</feature>
<reference evidence="5" key="1">
    <citation type="journal article" date="2019" name="Int. J. Syst. Evol. Microbiol.">
        <title>The Global Catalogue of Microorganisms (GCM) 10K type strain sequencing project: providing services to taxonomists for standard genome sequencing and annotation.</title>
        <authorList>
            <consortium name="The Broad Institute Genomics Platform"/>
            <consortium name="The Broad Institute Genome Sequencing Center for Infectious Disease"/>
            <person name="Wu L."/>
            <person name="Ma J."/>
        </authorList>
    </citation>
    <scope>NUCLEOTIDE SEQUENCE [LARGE SCALE GENOMIC DNA]</scope>
    <source>
        <strain evidence="5">CGMCC 4.7357</strain>
    </source>
</reference>
<dbReference type="InterPro" id="IPR036249">
    <property type="entry name" value="Thioredoxin-like_sf"/>
</dbReference>
<feature type="signal peptide" evidence="2">
    <location>
        <begin position="1"/>
        <end position="23"/>
    </location>
</feature>
<keyword evidence="5" id="KW-1185">Reference proteome</keyword>
<dbReference type="Proteomes" id="UP001596020">
    <property type="component" value="Unassembled WGS sequence"/>
</dbReference>
<dbReference type="Gene3D" id="3.40.30.10">
    <property type="entry name" value="Glutaredoxin"/>
    <property type="match status" value="1"/>
</dbReference>
<evidence type="ECO:0000256" key="2">
    <source>
        <dbReference type="SAM" id="SignalP"/>
    </source>
</evidence>
<gene>
    <name evidence="4" type="ORF">ACFO3G_05825</name>
</gene>
<evidence type="ECO:0000259" key="3">
    <source>
        <dbReference type="PROSITE" id="PS51352"/>
    </source>
</evidence>
<dbReference type="PANTHER" id="PTHR45663">
    <property type="entry name" value="GEO12009P1"/>
    <property type="match status" value="1"/>
</dbReference>
<evidence type="ECO:0000313" key="5">
    <source>
        <dbReference type="Proteomes" id="UP001596020"/>
    </source>
</evidence>
<evidence type="ECO:0000256" key="1">
    <source>
        <dbReference type="SAM" id="MobiDB-lite"/>
    </source>
</evidence>
<keyword evidence="2" id="KW-0732">Signal</keyword>